<feature type="compositionally biased region" description="Basic and acidic residues" evidence="1">
    <location>
        <begin position="295"/>
        <end position="307"/>
    </location>
</feature>
<accession>A0A9K3CWE6</accession>
<feature type="compositionally biased region" description="Polar residues" evidence="1">
    <location>
        <begin position="180"/>
        <end position="190"/>
    </location>
</feature>
<gene>
    <name evidence="3" type="ORF">KIPB_005033</name>
</gene>
<dbReference type="OrthoDB" id="78101at2759"/>
<feature type="compositionally biased region" description="Basic and acidic residues" evidence="1">
    <location>
        <begin position="464"/>
        <end position="488"/>
    </location>
</feature>
<feature type="compositionally biased region" description="Basic and acidic residues" evidence="1">
    <location>
        <begin position="428"/>
        <end position="456"/>
    </location>
</feature>
<feature type="compositionally biased region" description="Basic and acidic residues" evidence="1">
    <location>
        <begin position="219"/>
        <end position="234"/>
    </location>
</feature>
<feature type="region of interest" description="Disordered" evidence="1">
    <location>
        <begin position="95"/>
        <end position="416"/>
    </location>
</feature>
<comment type="caution">
    <text evidence="3">The sequence shown here is derived from an EMBL/GenBank/DDBJ whole genome shotgun (WGS) entry which is preliminary data.</text>
</comment>
<feature type="compositionally biased region" description="Basic and acidic residues" evidence="1">
    <location>
        <begin position="341"/>
        <end position="357"/>
    </location>
</feature>
<feature type="domain" description="DUF4485" evidence="2">
    <location>
        <begin position="8"/>
        <end position="89"/>
    </location>
</feature>
<protein>
    <recommendedName>
        <fullName evidence="2">DUF4485 domain-containing protein</fullName>
    </recommendedName>
</protein>
<sequence>MPESNSPLDRHFRSILFEIEREYVGLPTAQRIIVERWVLRLNEPQKLITWKKNRNLYAQLLLHFVRKGKLEKPFNRRPPDGSLPNVPKYMTMHLKGEAKRRKDAERQRAAPRESGRVSDSFRHSQTPAKERERGRQERQSPAAPSPVPIPMAPPVQTFPYDGRHRRSIVASRGPSDRPSQRPSQRYNVGGSQIGDRPSSLRHSQMADGEEEREIEEREEERQVQPRYQGRRDAYQEPSVPQRQRQGRRGVEEAARGTKSSGALLRSVRPSTADPACDVYSTSHSFLETEREIEEEMQREREKELEREREEEEREREEREREVEPVTMAHHLSDSVFTDSPRQTRDRGGDAEGERETLHTAPGSLASLAPPLRSQRPAAVKRGGEREGAQPRRVSSGQAARASPPRQVRREEEREDALARRVRELEDELARVSDERERFKRLTDAQKSRIAELEREVMSQAPVADTRRVLYDSGRVEQGEGEREEERREGRSRRRVNLYDQSDFIDEDCGGIGDMEGESEGEEWDGGVHTLTSSRGPATATIDHRRREKGRARETGRDTAAAGGPRRLMPTTNSPAMVPRRRERERQRERDRERGNPTRPSRPASGGLAGGVDLYDLEAYHRETLSLAGRGE</sequence>
<proteinExistence type="predicted"/>
<feature type="region of interest" description="Disordered" evidence="1">
    <location>
        <begin position="428"/>
        <end position="612"/>
    </location>
</feature>
<dbReference type="EMBL" id="BDIP01001139">
    <property type="protein sequence ID" value="GIQ83677.1"/>
    <property type="molecule type" value="Genomic_DNA"/>
</dbReference>
<dbReference type="Pfam" id="PF14846">
    <property type="entry name" value="DUF4485"/>
    <property type="match status" value="1"/>
</dbReference>
<feature type="compositionally biased region" description="Basic and acidic residues" evidence="1">
    <location>
        <begin position="407"/>
        <end position="416"/>
    </location>
</feature>
<dbReference type="PANTHER" id="PTHR18871:SF2">
    <property type="entry name" value="CENTROSOMAL PROTEIN OF 112 KDA"/>
    <property type="match status" value="1"/>
</dbReference>
<dbReference type="Proteomes" id="UP000265618">
    <property type="component" value="Unassembled WGS sequence"/>
</dbReference>
<evidence type="ECO:0000259" key="2">
    <source>
        <dbReference type="Pfam" id="PF14846"/>
    </source>
</evidence>
<dbReference type="AlphaFoldDB" id="A0A9K3CWE6"/>
<evidence type="ECO:0000313" key="3">
    <source>
        <dbReference type="EMBL" id="GIQ83677.1"/>
    </source>
</evidence>
<evidence type="ECO:0000313" key="4">
    <source>
        <dbReference type="Proteomes" id="UP000265618"/>
    </source>
</evidence>
<name>A0A9K3CWE6_9EUKA</name>
<evidence type="ECO:0000256" key="1">
    <source>
        <dbReference type="SAM" id="MobiDB-lite"/>
    </source>
</evidence>
<feature type="compositionally biased region" description="Acidic residues" evidence="1">
    <location>
        <begin position="502"/>
        <end position="524"/>
    </location>
</feature>
<dbReference type="PANTHER" id="PTHR18871">
    <property type="entry name" value="CENTROSOMAL PROTEIN OF 112 KDA"/>
    <property type="match status" value="1"/>
</dbReference>
<organism evidence="3 4">
    <name type="scientific">Kipferlia bialata</name>
    <dbReference type="NCBI Taxonomy" id="797122"/>
    <lineage>
        <taxon>Eukaryota</taxon>
        <taxon>Metamonada</taxon>
        <taxon>Carpediemonas-like organisms</taxon>
        <taxon>Kipferlia</taxon>
    </lineage>
</organism>
<feature type="compositionally biased region" description="Basic and acidic residues" evidence="1">
    <location>
        <begin position="579"/>
        <end position="595"/>
    </location>
</feature>
<keyword evidence="4" id="KW-1185">Reference proteome</keyword>
<dbReference type="InterPro" id="IPR027831">
    <property type="entry name" value="DUF4485"/>
</dbReference>
<dbReference type="InterPro" id="IPR055310">
    <property type="entry name" value="CEP112"/>
</dbReference>
<feature type="compositionally biased region" description="Basic and acidic residues" evidence="1">
    <location>
        <begin position="95"/>
        <end position="138"/>
    </location>
</feature>
<reference evidence="3 4" key="1">
    <citation type="journal article" date="2018" name="PLoS ONE">
        <title>The draft genome of Kipferlia bialata reveals reductive genome evolution in fornicate parasites.</title>
        <authorList>
            <person name="Tanifuji G."/>
            <person name="Takabayashi S."/>
            <person name="Kume K."/>
            <person name="Takagi M."/>
            <person name="Nakayama T."/>
            <person name="Kamikawa R."/>
            <person name="Inagaki Y."/>
            <person name="Hashimoto T."/>
        </authorList>
    </citation>
    <scope>NUCLEOTIDE SEQUENCE [LARGE SCALE GENOMIC DNA]</scope>
    <source>
        <strain evidence="3">NY0173</strain>
    </source>
</reference>
<feature type="compositionally biased region" description="Acidic residues" evidence="1">
    <location>
        <begin position="207"/>
        <end position="218"/>
    </location>
</feature>
<feature type="compositionally biased region" description="Pro residues" evidence="1">
    <location>
        <begin position="143"/>
        <end position="153"/>
    </location>
</feature>